<feature type="compositionally biased region" description="Basic and acidic residues" evidence="2">
    <location>
        <begin position="263"/>
        <end position="279"/>
    </location>
</feature>
<feature type="coiled-coil region" evidence="1">
    <location>
        <begin position="504"/>
        <end position="538"/>
    </location>
</feature>
<dbReference type="Proteomes" id="UP000095009">
    <property type="component" value="Unassembled WGS sequence"/>
</dbReference>
<proteinExistence type="predicted"/>
<feature type="compositionally biased region" description="Basic and acidic residues" evidence="2">
    <location>
        <begin position="195"/>
        <end position="211"/>
    </location>
</feature>
<dbReference type="EMBL" id="KV454409">
    <property type="protein sequence ID" value="ODQ65563.1"/>
    <property type="molecule type" value="Genomic_DNA"/>
</dbReference>
<sequence>MIPNFLSALKTTWDKVINDFEPAPENDTSAYHTGLLQYQQPQQYQQYQPLQQQHQKIPTQSWIRNASQSGRRRTADLSRTETIVTDQAGKKNSPPSILPSRSSLDHNNSKRYASTFDPVKGVPKSRNQRYEYNTYRSEIENNRPSLSDGTRAGTTGPRIKNDGPLNFGSVDVSSSSRRVQSHSYYNTTEDIAVNHSEDKQNHKRPYDYIDNKSDNLYQGCSSLDLKKRQTASILKHSSNDNPQSPAYERLYPDISQHEPSWGRLDKDTKTKTPQEEVKGKKYQIESVSLSDAKRQRTGYDFKQPVYQAPRMIYRRENTNQSYRGLTHDKTGNKDNITSGFQIANSTPRRRENNDHNAKLATTATTTEEPSKYESITSYLKPLRNIFSNPTEQENKLSYDSHIRAMSQETPFKVNSKRYDTHPLKRNGFSNIDYQQDSFKDAPLRGDKNLEFKLDKSEHHTLSSLFKPVEETGNNPYNGILTGDKVLKLSPEDQTIETATESVELKNCKEEVKMLRSRTKRLEERIKEKDILLEKYHDQYLKNRRRVSNKPVGNNTLPTYAGKSDTSNNRPSSDTRPVKKSTLIQKLQPHANGISLDNTKNFQLNQAGDSKAKPNNESNLATLSPIKLDELKNL</sequence>
<feature type="compositionally biased region" description="Low complexity" evidence="2">
    <location>
        <begin position="169"/>
        <end position="183"/>
    </location>
</feature>
<protein>
    <submittedName>
        <fullName evidence="3">Uncharacterized protein</fullName>
    </submittedName>
</protein>
<evidence type="ECO:0000313" key="4">
    <source>
        <dbReference type="Proteomes" id="UP000095009"/>
    </source>
</evidence>
<keyword evidence="4" id="KW-1185">Reference proteome</keyword>
<accession>A0A1E3PJF9</accession>
<reference evidence="3 4" key="1">
    <citation type="journal article" date="2016" name="Proc. Natl. Acad. Sci. U.S.A.">
        <title>Comparative genomics of biotechnologically important yeasts.</title>
        <authorList>
            <person name="Riley R."/>
            <person name="Haridas S."/>
            <person name="Wolfe K.H."/>
            <person name="Lopes M.R."/>
            <person name="Hittinger C.T."/>
            <person name="Goeker M."/>
            <person name="Salamov A.A."/>
            <person name="Wisecaver J.H."/>
            <person name="Long T.M."/>
            <person name="Calvey C.H."/>
            <person name="Aerts A.L."/>
            <person name="Barry K.W."/>
            <person name="Choi C."/>
            <person name="Clum A."/>
            <person name="Coughlan A.Y."/>
            <person name="Deshpande S."/>
            <person name="Douglass A.P."/>
            <person name="Hanson S.J."/>
            <person name="Klenk H.-P."/>
            <person name="LaButti K.M."/>
            <person name="Lapidus A."/>
            <person name="Lindquist E.A."/>
            <person name="Lipzen A.M."/>
            <person name="Meier-Kolthoff J.P."/>
            <person name="Ohm R.A."/>
            <person name="Otillar R.P."/>
            <person name="Pangilinan J.L."/>
            <person name="Peng Y."/>
            <person name="Rokas A."/>
            <person name="Rosa C.A."/>
            <person name="Scheuner C."/>
            <person name="Sibirny A.A."/>
            <person name="Slot J.C."/>
            <person name="Stielow J.B."/>
            <person name="Sun H."/>
            <person name="Kurtzman C.P."/>
            <person name="Blackwell M."/>
            <person name="Grigoriev I.V."/>
            <person name="Jeffries T.W."/>
        </authorList>
    </citation>
    <scope>NUCLEOTIDE SEQUENCE [LARGE SCALE GENOMIC DNA]</scope>
    <source>
        <strain evidence="3 4">DSM 6958</strain>
    </source>
</reference>
<evidence type="ECO:0000256" key="1">
    <source>
        <dbReference type="SAM" id="Coils"/>
    </source>
</evidence>
<keyword evidence="1" id="KW-0175">Coiled coil</keyword>
<feature type="compositionally biased region" description="Polar residues" evidence="2">
    <location>
        <begin position="130"/>
        <end position="148"/>
    </location>
</feature>
<name>A0A1E3PJF9_9ASCO</name>
<feature type="region of interest" description="Disordered" evidence="2">
    <location>
        <begin position="64"/>
        <end position="211"/>
    </location>
</feature>
<dbReference type="AlphaFoldDB" id="A0A1E3PJF9"/>
<evidence type="ECO:0000313" key="3">
    <source>
        <dbReference type="EMBL" id="ODQ65563.1"/>
    </source>
</evidence>
<organism evidence="3 4">
    <name type="scientific">Nadsonia fulvescens var. elongata DSM 6958</name>
    <dbReference type="NCBI Taxonomy" id="857566"/>
    <lineage>
        <taxon>Eukaryota</taxon>
        <taxon>Fungi</taxon>
        <taxon>Dikarya</taxon>
        <taxon>Ascomycota</taxon>
        <taxon>Saccharomycotina</taxon>
        <taxon>Dipodascomycetes</taxon>
        <taxon>Dipodascales</taxon>
        <taxon>Dipodascales incertae sedis</taxon>
        <taxon>Nadsonia</taxon>
    </lineage>
</organism>
<feature type="compositionally biased region" description="Polar residues" evidence="2">
    <location>
        <begin position="550"/>
        <end position="574"/>
    </location>
</feature>
<gene>
    <name evidence="3" type="ORF">NADFUDRAFT_50847</name>
</gene>
<feature type="region of interest" description="Disordered" evidence="2">
    <location>
        <begin position="256"/>
        <end position="279"/>
    </location>
</feature>
<evidence type="ECO:0000256" key="2">
    <source>
        <dbReference type="SAM" id="MobiDB-lite"/>
    </source>
</evidence>
<feature type="region of interest" description="Disordered" evidence="2">
    <location>
        <begin position="543"/>
        <end position="579"/>
    </location>
</feature>
<feature type="compositionally biased region" description="Low complexity" evidence="2">
    <location>
        <begin position="93"/>
        <end position="102"/>
    </location>
</feature>